<dbReference type="KEGG" id="ccos:Pan44_17930"/>
<dbReference type="Gene3D" id="3.40.250.10">
    <property type="entry name" value="Rhodanese-like domain"/>
    <property type="match status" value="1"/>
</dbReference>
<gene>
    <name evidence="2" type="ORF">Pan44_17930</name>
</gene>
<feature type="domain" description="Rhodanese" evidence="1">
    <location>
        <begin position="359"/>
        <end position="452"/>
    </location>
</feature>
<dbReference type="SUPFAM" id="SSF56601">
    <property type="entry name" value="beta-lactamase/transpeptidase-like"/>
    <property type="match status" value="1"/>
</dbReference>
<dbReference type="PROSITE" id="PS50206">
    <property type="entry name" value="RHODANESE_3"/>
    <property type="match status" value="1"/>
</dbReference>
<dbReference type="PANTHER" id="PTHR43031">
    <property type="entry name" value="FAD-DEPENDENT OXIDOREDUCTASE"/>
    <property type="match status" value="1"/>
</dbReference>
<sequence>MTVPAPTATLLDEAFAVSSEGAVHDMFLKPFLLVAVAAAPFLQPVPAVCQELRLAGASLEAVRAGIAARVKARPENVDVTYWVGGVEGPAILERGAGNVMPTASAIKAFFLVELFVRHADGLDGPIPDAGEILKDDHPAVSHFPAAVRDEIRRELTSASVRRVANIMQGNSDLSNAVYNAAANLVTAHLGGPEKLTALIHARDARFKSVMVRRYMLRDRTERGDNEATAESFAALHQALASRTLKGVPDAVISAVQEVLRRKSDAEAPLFAKDGGLGSDPMTSTRAGWKQTPRGGLVFVVMARRPITQAENRSAEYEDLQALTRALRDEALTLAASPMPMAPITTHTRDSLETVRANLSGNKAVLLDVRDRDEWEDGHLAAAILVPLGQLRKPASASELLKGVPKDKVVYTHCAVGRRALDAAGILQSMGYDVRPLSDGYDELVKQGFEKAK</sequence>
<dbReference type="InterPro" id="IPR036873">
    <property type="entry name" value="Rhodanese-like_dom_sf"/>
</dbReference>
<dbReference type="GO" id="GO:0008800">
    <property type="term" value="F:beta-lactamase activity"/>
    <property type="evidence" value="ECO:0007669"/>
    <property type="project" value="InterPro"/>
</dbReference>
<dbReference type="Pfam" id="PF13354">
    <property type="entry name" value="Beta-lactamase2"/>
    <property type="match status" value="1"/>
</dbReference>
<evidence type="ECO:0000313" key="2">
    <source>
        <dbReference type="EMBL" id="QDT53770.1"/>
    </source>
</evidence>
<organism evidence="2 3">
    <name type="scientific">Caulifigura coniformis</name>
    <dbReference type="NCBI Taxonomy" id="2527983"/>
    <lineage>
        <taxon>Bacteria</taxon>
        <taxon>Pseudomonadati</taxon>
        <taxon>Planctomycetota</taxon>
        <taxon>Planctomycetia</taxon>
        <taxon>Planctomycetales</taxon>
        <taxon>Planctomycetaceae</taxon>
        <taxon>Caulifigura</taxon>
    </lineage>
</organism>
<accession>A0A517SCA7</accession>
<protein>
    <submittedName>
        <fullName evidence="2">Molybdopterin biosynthesis protein MoeB</fullName>
    </submittedName>
</protein>
<dbReference type="PANTHER" id="PTHR43031:SF16">
    <property type="entry name" value="OXIDOREDUCTASE"/>
    <property type="match status" value="1"/>
</dbReference>
<dbReference type="SUPFAM" id="SSF52821">
    <property type="entry name" value="Rhodanese/Cell cycle control phosphatase"/>
    <property type="match status" value="1"/>
</dbReference>
<dbReference type="SMART" id="SM00450">
    <property type="entry name" value="RHOD"/>
    <property type="match status" value="1"/>
</dbReference>
<evidence type="ECO:0000313" key="3">
    <source>
        <dbReference type="Proteomes" id="UP000315700"/>
    </source>
</evidence>
<reference evidence="2 3" key="1">
    <citation type="submission" date="2019-02" db="EMBL/GenBank/DDBJ databases">
        <title>Deep-cultivation of Planctomycetes and their phenomic and genomic characterization uncovers novel biology.</title>
        <authorList>
            <person name="Wiegand S."/>
            <person name="Jogler M."/>
            <person name="Boedeker C."/>
            <person name="Pinto D."/>
            <person name="Vollmers J."/>
            <person name="Rivas-Marin E."/>
            <person name="Kohn T."/>
            <person name="Peeters S.H."/>
            <person name="Heuer A."/>
            <person name="Rast P."/>
            <person name="Oberbeckmann S."/>
            <person name="Bunk B."/>
            <person name="Jeske O."/>
            <person name="Meyerdierks A."/>
            <person name="Storesund J.E."/>
            <person name="Kallscheuer N."/>
            <person name="Luecker S."/>
            <person name="Lage O.M."/>
            <person name="Pohl T."/>
            <person name="Merkel B.J."/>
            <person name="Hornburger P."/>
            <person name="Mueller R.-W."/>
            <person name="Bruemmer F."/>
            <person name="Labrenz M."/>
            <person name="Spormann A.M."/>
            <person name="Op den Camp H."/>
            <person name="Overmann J."/>
            <person name="Amann R."/>
            <person name="Jetten M.S.M."/>
            <person name="Mascher T."/>
            <person name="Medema M.H."/>
            <person name="Devos D.P."/>
            <person name="Kaster A.-K."/>
            <person name="Ovreas L."/>
            <person name="Rohde M."/>
            <person name="Galperin M.Y."/>
            <person name="Jogler C."/>
        </authorList>
    </citation>
    <scope>NUCLEOTIDE SEQUENCE [LARGE SCALE GENOMIC DNA]</scope>
    <source>
        <strain evidence="2 3">Pan44</strain>
    </source>
</reference>
<dbReference type="Pfam" id="PF00581">
    <property type="entry name" value="Rhodanese"/>
    <property type="match status" value="1"/>
</dbReference>
<dbReference type="InParanoid" id="A0A517SCA7"/>
<dbReference type="Proteomes" id="UP000315700">
    <property type="component" value="Chromosome"/>
</dbReference>
<keyword evidence="3" id="KW-1185">Reference proteome</keyword>
<dbReference type="InterPro" id="IPR001763">
    <property type="entry name" value="Rhodanese-like_dom"/>
</dbReference>
<dbReference type="EMBL" id="CP036271">
    <property type="protein sequence ID" value="QDT53770.1"/>
    <property type="molecule type" value="Genomic_DNA"/>
</dbReference>
<name>A0A517SCA7_9PLAN</name>
<dbReference type="CDD" id="cd00158">
    <property type="entry name" value="RHOD"/>
    <property type="match status" value="1"/>
</dbReference>
<evidence type="ECO:0000259" key="1">
    <source>
        <dbReference type="PROSITE" id="PS50206"/>
    </source>
</evidence>
<dbReference type="InterPro" id="IPR045155">
    <property type="entry name" value="Beta-lactam_cat"/>
</dbReference>
<dbReference type="InterPro" id="IPR050229">
    <property type="entry name" value="GlpE_sulfurtransferase"/>
</dbReference>
<dbReference type="InterPro" id="IPR012338">
    <property type="entry name" value="Beta-lactam/transpept-like"/>
</dbReference>
<dbReference type="Gene3D" id="3.40.710.10">
    <property type="entry name" value="DD-peptidase/beta-lactamase superfamily"/>
    <property type="match status" value="1"/>
</dbReference>
<proteinExistence type="predicted"/>
<dbReference type="GO" id="GO:0030655">
    <property type="term" value="P:beta-lactam antibiotic catabolic process"/>
    <property type="evidence" value="ECO:0007669"/>
    <property type="project" value="InterPro"/>
</dbReference>
<dbReference type="AlphaFoldDB" id="A0A517SCA7"/>